<sequence length="77" mass="8863">RTTKTVTTVADQIIQTTKSITHDTNNEINTDDTNDNPPIKVINTSEIYYQQRNLLSAMKFTINDNNIAKETRQDKTY</sequence>
<feature type="non-terminal residue" evidence="1">
    <location>
        <position position="1"/>
    </location>
</feature>
<evidence type="ECO:0000313" key="1">
    <source>
        <dbReference type="EMBL" id="CAG8839650.1"/>
    </source>
</evidence>
<organism evidence="1 2">
    <name type="scientific">Gigaspora margarita</name>
    <dbReference type="NCBI Taxonomy" id="4874"/>
    <lineage>
        <taxon>Eukaryota</taxon>
        <taxon>Fungi</taxon>
        <taxon>Fungi incertae sedis</taxon>
        <taxon>Mucoromycota</taxon>
        <taxon>Glomeromycotina</taxon>
        <taxon>Glomeromycetes</taxon>
        <taxon>Diversisporales</taxon>
        <taxon>Gigasporaceae</taxon>
        <taxon>Gigaspora</taxon>
    </lineage>
</organism>
<gene>
    <name evidence="1" type="ORF">GMARGA_LOCUS34546</name>
</gene>
<evidence type="ECO:0000313" key="2">
    <source>
        <dbReference type="Proteomes" id="UP000789901"/>
    </source>
</evidence>
<proteinExistence type="predicted"/>
<comment type="caution">
    <text evidence="1">The sequence shown here is derived from an EMBL/GenBank/DDBJ whole genome shotgun (WGS) entry which is preliminary data.</text>
</comment>
<dbReference type="Proteomes" id="UP000789901">
    <property type="component" value="Unassembled WGS sequence"/>
</dbReference>
<accession>A0ABN7WT13</accession>
<keyword evidence="2" id="KW-1185">Reference proteome</keyword>
<dbReference type="EMBL" id="CAJVQB010060928">
    <property type="protein sequence ID" value="CAG8839650.1"/>
    <property type="molecule type" value="Genomic_DNA"/>
</dbReference>
<protein>
    <submittedName>
        <fullName evidence="1">36785_t:CDS:1</fullName>
    </submittedName>
</protein>
<name>A0ABN7WT13_GIGMA</name>
<reference evidence="1 2" key="1">
    <citation type="submission" date="2021-06" db="EMBL/GenBank/DDBJ databases">
        <authorList>
            <person name="Kallberg Y."/>
            <person name="Tangrot J."/>
            <person name="Rosling A."/>
        </authorList>
    </citation>
    <scope>NUCLEOTIDE SEQUENCE [LARGE SCALE GENOMIC DNA]</scope>
    <source>
        <strain evidence="1 2">120-4 pot B 10/14</strain>
    </source>
</reference>